<reference evidence="1" key="2">
    <citation type="submission" date="2021-08" db="EMBL/GenBank/DDBJ databases">
        <authorList>
            <person name="Tani A."/>
            <person name="Ola A."/>
            <person name="Ogura Y."/>
            <person name="Katsura K."/>
            <person name="Hayashi T."/>
        </authorList>
    </citation>
    <scope>NUCLEOTIDE SEQUENCE</scope>
    <source>
        <strain evidence="1">DSM 14458</strain>
    </source>
</reference>
<evidence type="ECO:0008006" key="3">
    <source>
        <dbReference type="Google" id="ProtNLM"/>
    </source>
</evidence>
<dbReference type="EMBL" id="BPRE01000031">
    <property type="protein sequence ID" value="GJE78621.1"/>
    <property type="molecule type" value="Genomic_DNA"/>
</dbReference>
<evidence type="ECO:0000313" key="2">
    <source>
        <dbReference type="Proteomes" id="UP001055093"/>
    </source>
</evidence>
<proteinExistence type="predicted"/>
<dbReference type="SUPFAM" id="SSF53448">
    <property type="entry name" value="Nucleotide-diphospho-sugar transferases"/>
    <property type="match status" value="1"/>
</dbReference>
<dbReference type="InterPro" id="IPR029044">
    <property type="entry name" value="Nucleotide-diphossugar_trans"/>
</dbReference>
<dbReference type="Proteomes" id="UP001055093">
    <property type="component" value="Unassembled WGS sequence"/>
</dbReference>
<gene>
    <name evidence="1" type="ORF">BGCPKDLD_5239</name>
</gene>
<reference evidence="1" key="1">
    <citation type="journal article" date="2021" name="Front. Microbiol.">
        <title>Comprehensive Comparative Genomics and Phenotyping of Methylobacterium Species.</title>
        <authorList>
            <person name="Alessa O."/>
            <person name="Ogura Y."/>
            <person name="Fujitani Y."/>
            <person name="Takami H."/>
            <person name="Hayashi T."/>
            <person name="Sahin N."/>
            <person name="Tani A."/>
        </authorList>
    </citation>
    <scope>NUCLEOTIDE SEQUENCE</scope>
    <source>
        <strain evidence="1">DSM 14458</strain>
    </source>
</reference>
<evidence type="ECO:0000313" key="1">
    <source>
        <dbReference type="EMBL" id="GJE78621.1"/>
    </source>
</evidence>
<comment type="caution">
    <text evidence="1">The sequence shown here is derived from an EMBL/GenBank/DDBJ whole genome shotgun (WGS) entry which is preliminary data.</text>
</comment>
<protein>
    <recommendedName>
        <fullName evidence="3">Glycosyl transferase family 2</fullName>
    </recommendedName>
</protein>
<accession>A0ABQ4V2M1</accession>
<organism evidence="1 2">
    <name type="scientific">Methylorubrum suomiense</name>
    <dbReference type="NCBI Taxonomy" id="144191"/>
    <lineage>
        <taxon>Bacteria</taxon>
        <taxon>Pseudomonadati</taxon>
        <taxon>Pseudomonadota</taxon>
        <taxon>Alphaproteobacteria</taxon>
        <taxon>Hyphomicrobiales</taxon>
        <taxon>Methylobacteriaceae</taxon>
        <taxon>Methylorubrum</taxon>
    </lineage>
</organism>
<dbReference type="Gene3D" id="3.90.550.10">
    <property type="entry name" value="Spore Coat Polysaccharide Biosynthesis Protein SpsA, Chain A"/>
    <property type="match status" value="1"/>
</dbReference>
<sequence>MQTHAIVGGRVVTESEIPGCPSPVEAFEAVFAFRFDKYIRKKGFTGSGNMAVRKNVFEDVGGFRRAVSEDVDWSHRALAKNYKIIYDPSVIVGHPARRNWQELRKKFERLSREGYLLIKDKPRGRLKWFIRSFAVLLSPFIHVLRVLAAPELPRLADRLAAARILFAIRTYRFFEMNRLLFTRRTS</sequence>
<keyword evidence="2" id="KW-1185">Reference proteome</keyword>
<name>A0ABQ4V2M1_9HYPH</name>